<comment type="caution">
    <text evidence="3">The sequence shown here is derived from an EMBL/GenBank/DDBJ whole genome shotgun (WGS) entry which is preliminary data.</text>
</comment>
<sequence length="59" mass="6588">MVSQSGKRKNKRNKPASQTDAVSIKKTSKSEIFSQTFGFAGFFVVVHAISQFILLIARR</sequence>
<accession>E6LDC5</accession>
<keyword evidence="2" id="KW-0812">Transmembrane</keyword>
<gene>
    <name evidence="3" type="ORF">HMPREF9088_0365</name>
</gene>
<dbReference type="Proteomes" id="UP000010296">
    <property type="component" value="Unassembled WGS sequence"/>
</dbReference>
<dbReference type="STRING" id="888064.HMPREF9088_0365"/>
<keyword evidence="2" id="KW-1133">Transmembrane helix</keyword>
<feature type="compositionally biased region" description="Basic residues" evidence="1">
    <location>
        <begin position="1"/>
        <end position="14"/>
    </location>
</feature>
<dbReference type="HOGENOM" id="CLU_2953321_0_0_9"/>
<evidence type="ECO:0000313" key="4">
    <source>
        <dbReference type="Proteomes" id="UP000010296"/>
    </source>
</evidence>
<feature type="region of interest" description="Disordered" evidence="1">
    <location>
        <begin position="1"/>
        <end position="22"/>
    </location>
</feature>
<proteinExistence type="predicted"/>
<evidence type="ECO:0000256" key="1">
    <source>
        <dbReference type="SAM" id="MobiDB-lite"/>
    </source>
</evidence>
<keyword evidence="2" id="KW-0472">Membrane</keyword>
<protein>
    <submittedName>
        <fullName evidence="3">Uncharacterized protein</fullName>
    </submittedName>
</protein>
<keyword evidence="4" id="KW-1185">Reference proteome</keyword>
<evidence type="ECO:0000313" key="3">
    <source>
        <dbReference type="EMBL" id="EFU74799.1"/>
    </source>
</evidence>
<feature type="transmembrane region" description="Helical" evidence="2">
    <location>
        <begin position="37"/>
        <end position="57"/>
    </location>
</feature>
<dbReference type="AlphaFoldDB" id="E6LDC5"/>
<evidence type="ECO:0000256" key="2">
    <source>
        <dbReference type="SAM" id="Phobius"/>
    </source>
</evidence>
<organism evidence="3 4">
    <name type="scientific">Enterococcus italicus (strain DSM 15952 / CCUG 50447 / LMG 22039 / TP 1.5)</name>
    <dbReference type="NCBI Taxonomy" id="888064"/>
    <lineage>
        <taxon>Bacteria</taxon>
        <taxon>Bacillati</taxon>
        <taxon>Bacillota</taxon>
        <taxon>Bacilli</taxon>
        <taxon>Lactobacillales</taxon>
        <taxon>Enterococcaceae</taxon>
        <taxon>Enterococcus</taxon>
    </lineage>
</organism>
<name>E6LDC5_ENTI1</name>
<reference evidence="3 4" key="1">
    <citation type="submission" date="2010-12" db="EMBL/GenBank/DDBJ databases">
        <authorList>
            <person name="Muzny D."/>
            <person name="Qin X."/>
            <person name="Deng J."/>
            <person name="Jiang H."/>
            <person name="Liu Y."/>
            <person name="Qu J."/>
            <person name="Song X.-Z."/>
            <person name="Zhang L."/>
            <person name="Thornton R."/>
            <person name="Coyle M."/>
            <person name="Francisco L."/>
            <person name="Jackson L."/>
            <person name="Javaid M."/>
            <person name="Korchina V."/>
            <person name="Kovar C."/>
            <person name="Mata R."/>
            <person name="Mathew T."/>
            <person name="Ngo R."/>
            <person name="Nguyen L."/>
            <person name="Nguyen N."/>
            <person name="Okwuonu G."/>
            <person name="Ongeri F."/>
            <person name="Pham C."/>
            <person name="Simmons D."/>
            <person name="Wilczek-Boney K."/>
            <person name="Hale W."/>
            <person name="Jakkamsetti A."/>
            <person name="Pham P."/>
            <person name="Ruth R."/>
            <person name="San Lucas F."/>
            <person name="Warren J."/>
            <person name="Zhang J."/>
            <person name="Zhao Z."/>
            <person name="Zhou C."/>
            <person name="Zhu D."/>
            <person name="Lee S."/>
            <person name="Bess C."/>
            <person name="Blankenburg K."/>
            <person name="Forbes L."/>
            <person name="Fu Q."/>
            <person name="Gubbala S."/>
            <person name="Hirani K."/>
            <person name="Jayaseelan J.C."/>
            <person name="Lara F."/>
            <person name="Munidasa M."/>
            <person name="Palculict T."/>
            <person name="Patil S."/>
            <person name="Pu L.-L."/>
            <person name="Saada N."/>
            <person name="Tang L."/>
            <person name="Weissenberger G."/>
            <person name="Zhu Y."/>
            <person name="Hemphill L."/>
            <person name="Shang Y."/>
            <person name="Youmans B."/>
            <person name="Ayvaz T."/>
            <person name="Ross M."/>
            <person name="Santibanez J."/>
            <person name="Aqrawi P."/>
            <person name="Gross S."/>
            <person name="Joshi V."/>
            <person name="Fowler G."/>
            <person name="Nazareth L."/>
            <person name="Reid J."/>
            <person name="Worley K."/>
            <person name="Petrosino J."/>
            <person name="Highlander S."/>
            <person name="Gibbs R."/>
        </authorList>
    </citation>
    <scope>NUCLEOTIDE SEQUENCE [LARGE SCALE GENOMIC DNA]</scope>
    <source>
        <strain evidence="4">DSM 15952 / CCUG 50447 / LMG 22039 / TP 1.5</strain>
    </source>
</reference>
<dbReference type="EMBL" id="AEPV01000012">
    <property type="protein sequence ID" value="EFU74799.1"/>
    <property type="molecule type" value="Genomic_DNA"/>
</dbReference>